<keyword evidence="2" id="KW-1185">Reference proteome</keyword>
<protein>
    <submittedName>
        <fullName evidence="1">Uncharacterized protein</fullName>
    </submittedName>
</protein>
<sequence>MALKIPEPARLELLGNVSCLVCTHGAAPPTKLEFPAVVDEFRQSGLKLLEADKTSVFVPMNEASYGEKVESAHKRNFVELKKRPSGSLRSEAKTIYKNNISPNVTKVSVSSKQYLSVFFTAKSHKPETPFRSIATEKGEDASTEVLHVPDLRLISSAEGAYWSFQQRSQKPVLPFSSNHFKTVKVRIVKSLISSSRSKSYRHLSASSLGIQIGRLIKAGYSRDLLSATLKRLVTERPAPLKPTPPKFVAIPNNHNTTHRIKVAAWRCDTEVGFTSSFKLCMMCRLTNNVPPPQDRVLKEACCALYALRHRSEVCPASAAAAGPCGNTLAPPKSHAFDVTVPAGTPVDAIIAAAAAIVTRKVFADQAILLTPVGPVITSITCMFLPLFFSDETLKKSLVPYGQILEITHGVYKDNPSVKTGIRYLKMKMKEDNPPVTVSLLTTEAWFECAGGAKRKDILKHNARWNTAHGAPFSDTTVQPAANPVGVVVRDTPRLTARVVEATHPKDVKATHQAHQATSAATSASEPDQSLTQAATPSRATLEGTGFRPWSTAGEEKDRASTHSEALVIDEEAPEDRKTFLESSSFSSTVSSNSHTDQDMPEISEMTKNPAA</sequence>
<organism evidence="1 2">
    <name type="scientific">Ixodes persulcatus</name>
    <name type="common">Taiga tick</name>
    <dbReference type="NCBI Taxonomy" id="34615"/>
    <lineage>
        <taxon>Eukaryota</taxon>
        <taxon>Metazoa</taxon>
        <taxon>Ecdysozoa</taxon>
        <taxon>Arthropoda</taxon>
        <taxon>Chelicerata</taxon>
        <taxon>Arachnida</taxon>
        <taxon>Acari</taxon>
        <taxon>Parasitiformes</taxon>
        <taxon>Ixodida</taxon>
        <taxon>Ixodoidea</taxon>
        <taxon>Ixodidae</taxon>
        <taxon>Ixodinae</taxon>
        <taxon>Ixodes</taxon>
    </lineage>
</organism>
<evidence type="ECO:0000313" key="2">
    <source>
        <dbReference type="Proteomes" id="UP000805193"/>
    </source>
</evidence>
<dbReference type="Proteomes" id="UP000805193">
    <property type="component" value="Unassembled WGS sequence"/>
</dbReference>
<comment type="caution">
    <text evidence="1">The sequence shown here is derived from an EMBL/GenBank/DDBJ whole genome shotgun (WGS) entry which is preliminary data.</text>
</comment>
<name>A0AC60PRA9_IXOPE</name>
<accession>A0AC60PRA9</accession>
<dbReference type="EMBL" id="JABSTQ010010079">
    <property type="protein sequence ID" value="KAG0423612.1"/>
    <property type="molecule type" value="Genomic_DNA"/>
</dbReference>
<proteinExistence type="predicted"/>
<reference evidence="1 2" key="1">
    <citation type="journal article" date="2020" name="Cell">
        <title>Large-Scale Comparative Analyses of Tick Genomes Elucidate Their Genetic Diversity and Vector Capacities.</title>
        <authorList>
            <consortium name="Tick Genome and Microbiome Consortium (TIGMIC)"/>
            <person name="Jia N."/>
            <person name="Wang J."/>
            <person name="Shi W."/>
            <person name="Du L."/>
            <person name="Sun Y."/>
            <person name="Zhan W."/>
            <person name="Jiang J.F."/>
            <person name="Wang Q."/>
            <person name="Zhang B."/>
            <person name="Ji P."/>
            <person name="Bell-Sakyi L."/>
            <person name="Cui X.M."/>
            <person name="Yuan T.T."/>
            <person name="Jiang B.G."/>
            <person name="Yang W.F."/>
            <person name="Lam T.T."/>
            <person name="Chang Q.C."/>
            <person name="Ding S.J."/>
            <person name="Wang X.J."/>
            <person name="Zhu J.G."/>
            <person name="Ruan X.D."/>
            <person name="Zhao L."/>
            <person name="Wei J.T."/>
            <person name="Ye R.Z."/>
            <person name="Que T.C."/>
            <person name="Du C.H."/>
            <person name="Zhou Y.H."/>
            <person name="Cheng J.X."/>
            <person name="Dai P.F."/>
            <person name="Guo W.B."/>
            <person name="Han X.H."/>
            <person name="Huang E.J."/>
            <person name="Li L.F."/>
            <person name="Wei W."/>
            <person name="Gao Y.C."/>
            <person name="Liu J.Z."/>
            <person name="Shao H.Z."/>
            <person name="Wang X."/>
            <person name="Wang C.C."/>
            <person name="Yang T.C."/>
            <person name="Huo Q.B."/>
            <person name="Li W."/>
            <person name="Chen H.Y."/>
            <person name="Chen S.E."/>
            <person name="Zhou L.G."/>
            <person name="Ni X.B."/>
            <person name="Tian J.H."/>
            <person name="Sheng Y."/>
            <person name="Liu T."/>
            <person name="Pan Y.S."/>
            <person name="Xia L.Y."/>
            <person name="Li J."/>
            <person name="Zhao F."/>
            <person name="Cao W.C."/>
        </authorList>
    </citation>
    <scope>NUCLEOTIDE SEQUENCE [LARGE SCALE GENOMIC DNA]</scope>
    <source>
        <strain evidence="1">Iper-2018</strain>
    </source>
</reference>
<evidence type="ECO:0000313" key="1">
    <source>
        <dbReference type="EMBL" id="KAG0423612.1"/>
    </source>
</evidence>
<gene>
    <name evidence="1" type="ORF">HPB47_000622</name>
</gene>